<feature type="transmembrane region" description="Helical" evidence="5">
    <location>
        <begin position="358"/>
        <end position="380"/>
    </location>
</feature>
<dbReference type="GeneTree" id="ENSGT00940000165307"/>
<dbReference type="GO" id="GO:0016020">
    <property type="term" value="C:membrane"/>
    <property type="evidence" value="ECO:0007669"/>
    <property type="project" value="UniProtKB-SubCell"/>
</dbReference>
<feature type="transmembrane region" description="Helical" evidence="5">
    <location>
        <begin position="262"/>
        <end position="283"/>
    </location>
</feature>
<dbReference type="InterPro" id="IPR002293">
    <property type="entry name" value="AA/rel_permease1"/>
</dbReference>
<feature type="transmembrane region" description="Helical" evidence="5">
    <location>
        <begin position="35"/>
        <end position="55"/>
    </location>
</feature>
<feature type="transmembrane region" description="Helical" evidence="5">
    <location>
        <begin position="442"/>
        <end position="460"/>
    </location>
</feature>
<evidence type="ECO:0000313" key="6">
    <source>
        <dbReference type="Ensembl" id="ENSECRP00000006970.1"/>
    </source>
</evidence>
<evidence type="ECO:0000256" key="1">
    <source>
        <dbReference type="ARBA" id="ARBA00004141"/>
    </source>
</evidence>
<feature type="transmembrane region" description="Helical" evidence="5">
    <location>
        <begin position="234"/>
        <end position="255"/>
    </location>
</feature>
<feature type="transmembrane region" description="Helical" evidence="5">
    <location>
        <begin position="417"/>
        <end position="436"/>
    </location>
</feature>
<sequence length="484" mass="53404">RSHIVSAAVWIDCGSLSCNGLEMANTETVYLRKKVNLLGSVCIIVGSVVGSGIFIAPKGVLKNSGNVGMSLIIWMATGIFSIFGALCYAELGTSIKKSGGHYIYLLETLGPLPAFLRLWVEFIMVRPGASSVVALAFGRYIVEPFFSPCPVPEVLVKMVTFVVALNCWSVNWSTRLQIALTIVKIGALVLIIVPGMIKLSSGETENFHKAFDTNRVCTPSDGKSLYHLQISYPFITPVILNTNIWLIICVCVFFSRNIPLSIILSMLTVIVAYLLTNISYYTLMTSQNVLESNAVAVTFADRALQGFSSVIPTLVAASCLGSLMGGCFASPRMLFSGSREGQWPILFAMIHVRRHTPLPAVLVLYPIMVFMILVGELFGLMHFYSFPRWLFIGLTTMGLMIHRYQNPDLPRPFKVHLFVPAVFTVVCFFIVGMSLYSDPVNTGISFALTLTGVPVYFLVVQKQRLPLCFIRDFMLIALQPDRSL</sequence>
<dbReference type="AlphaFoldDB" id="A0A8C4RUH1"/>
<proteinExistence type="predicted"/>
<dbReference type="PIRSF" id="PIRSF006060">
    <property type="entry name" value="AA_transporter"/>
    <property type="match status" value="1"/>
</dbReference>
<feature type="transmembrane region" description="Helical" evidence="5">
    <location>
        <begin position="178"/>
        <end position="197"/>
    </location>
</feature>
<evidence type="ECO:0000256" key="5">
    <source>
        <dbReference type="SAM" id="Phobius"/>
    </source>
</evidence>
<reference evidence="6" key="2">
    <citation type="submission" date="2025-08" db="UniProtKB">
        <authorList>
            <consortium name="Ensembl"/>
        </authorList>
    </citation>
    <scope>IDENTIFICATION</scope>
</reference>
<feature type="transmembrane region" description="Helical" evidence="5">
    <location>
        <begin position="386"/>
        <end position="405"/>
    </location>
</feature>
<keyword evidence="4 5" id="KW-0472">Membrane</keyword>
<dbReference type="PANTHER" id="PTHR11785">
    <property type="entry name" value="AMINO ACID TRANSPORTER"/>
    <property type="match status" value="1"/>
</dbReference>
<feature type="transmembrane region" description="Helical" evidence="5">
    <location>
        <begin position="67"/>
        <end position="89"/>
    </location>
</feature>
<keyword evidence="3 5" id="KW-1133">Transmembrane helix</keyword>
<name>A0A8C4RUH1_ERPCA</name>
<evidence type="ECO:0000256" key="3">
    <source>
        <dbReference type="ARBA" id="ARBA00022989"/>
    </source>
</evidence>
<reference evidence="6" key="3">
    <citation type="submission" date="2025-09" db="UniProtKB">
        <authorList>
            <consortium name="Ensembl"/>
        </authorList>
    </citation>
    <scope>IDENTIFICATION</scope>
</reference>
<dbReference type="GO" id="GO:0015179">
    <property type="term" value="F:L-amino acid transmembrane transporter activity"/>
    <property type="evidence" value="ECO:0007669"/>
    <property type="project" value="TreeGrafter"/>
</dbReference>
<dbReference type="Pfam" id="PF13520">
    <property type="entry name" value="AA_permease_2"/>
    <property type="match status" value="1"/>
</dbReference>
<reference evidence="6" key="1">
    <citation type="submission" date="2021-06" db="EMBL/GenBank/DDBJ databases">
        <authorList>
            <consortium name="Wellcome Sanger Institute Data Sharing"/>
        </authorList>
    </citation>
    <scope>NUCLEOTIDE SEQUENCE [LARGE SCALE GENOMIC DNA]</scope>
</reference>
<keyword evidence="7" id="KW-1185">Reference proteome</keyword>
<evidence type="ECO:0000256" key="4">
    <source>
        <dbReference type="ARBA" id="ARBA00023136"/>
    </source>
</evidence>
<dbReference type="Gene3D" id="1.20.1740.10">
    <property type="entry name" value="Amino acid/polyamine transporter I"/>
    <property type="match status" value="1"/>
</dbReference>
<evidence type="ECO:0000313" key="7">
    <source>
        <dbReference type="Proteomes" id="UP000694620"/>
    </source>
</evidence>
<evidence type="ECO:0000256" key="2">
    <source>
        <dbReference type="ARBA" id="ARBA00022692"/>
    </source>
</evidence>
<comment type="subcellular location">
    <subcellularLocation>
        <location evidence="1">Membrane</location>
        <topology evidence="1">Multi-pass membrane protein</topology>
    </subcellularLocation>
</comment>
<accession>A0A8C4RUH1</accession>
<dbReference type="InterPro" id="IPR050598">
    <property type="entry name" value="AminoAcid_Transporter"/>
</dbReference>
<feature type="transmembrane region" description="Helical" evidence="5">
    <location>
        <begin position="303"/>
        <end position="329"/>
    </location>
</feature>
<dbReference type="PANTHER" id="PTHR11785:SF246">
    <property type="entry name" value="CYSTINE_GLUTAMATE TRANSPORTER"/>
    <property type="match status" value="1"/>
</dbReference>
<organism evidence="6 7">
    <name type="scientific">Erpetoichthys calabaricus</name>
    <name type="common">Rope fish</name>
    <name type="synonym">Calamoichthys calabaricus</name>
    <dbReference type="NCBI Taxonomy" id="27687"/>
    <lineage>
        <taxon>Eukaryota</taxon>
        <taxon>Metazoa</taxon>
        <taxon>Chordata</taxon>
        <taxon>Craniata</taxon>
        <taxon>Vertebrata</taxon>
        <taxon>Euteleostomi</taxon>
        <taxon>Actinopterygii</taxon>
        <taxon>Polypteriformes</taxon>
        <taxon>Polypteridae</taxon>
        <taxon>Erpetoichthys</taxon>
    </lineage>
</organism>
<dbReference type="Proteomes" id="UP000694620">
    <property type="component" value="Chromosome 1"/>
</dbReference>
<keyword evidence="2 5" id="KW-0812">Transmembrane</keyword>
<protein>
    <submittedName>
        <fullName evidence="6">Cystine/glutamate transporter-like</fullName>
    </submittedName>
</protein>
<dbReference type="Ensembl" id="ENSECRT00000007082.1">
    <property type="protein sequence ID" value="ENSECRP00000006970.1"/>
    <property type="gene ID" value="ENSECRG00000004640.1"/>
</dbReference>